<gene>
    <name evidence="11" type="ORF">RQP52_07325</name>
</gene>
<reference evidence="11 12" key="1">
    <citation type="submission" date="2023-10" db="EMBL/GenBank/DDBJ databases">
        <title>Paenibacillus strain PFR10 Genome sequencing and assembly.</title>
        <authorList>
            <person name="Kim I."/>
        </authorList>
    </citation>
    <scope>NUCLEOTIDE SEQUENCE [LARGE SCALE GENOMIC DNA]</scope>
    <source>
        <strain evidence="11 12">PFR10</strain>
    </source>
</reference>
<dbReference type="CDD" id="cd17536">
    <property type="entry name" value="REC_YesN-like"/>
    <property type="match status" value="1"/>
</dbReference>
<dbReference type="Gene3D" id="1.10.10.60">
    <property type="entry name" value="Homeodomain-like"/>
    <property type="match status" value="2"/>
</dbReference>
<evidence type="ECO:0000313" key="11">
    <source>
        <dbReference type="EMBL" id="MDU0200896.1"/>
    </source>
</evidence>
<evidence type="ECO:0000256" key="8">
    <source>
        <dbReference type="PROSITE-ProRule" id="PRU00169"/>
    </source>
</evidence>
<dbReference type="Pfam" id="PF00072">
    <property type="entry name" value="Response_reg"/>
    <property type="match status" value="1"/>
</dbReference>
<evidence type="ECO:0000256" key="4">
    <source>
        <dbReference type="ARBA" id="ARBA00023012"/>
    </source>
</evidence>
<keyword evidence="7" id="KW-0804">Transcription</keyword>
<accession>A0ABU3R9Y9</accession>
<feature type="domain" description="HTH araC/xylS-type" evidence="9">
    <location>
        <begin position="295"/>
        <end position="393"/>
    </location>
</feature>
<dbReference type="Proteomes" id="UP001260980">
    <property type="component" value="Unassembled WGS sequence"/>
</dbReference>
<feature type="domain" description="Response regulatory" evidence="10">
    <location>
        <begin position="8"/>
        <end position="125"/>
    </location>
</feature>
<name>A0ABU3R9Y9_9BACL</name>
<keyword evidence="3 8" id="KW-0597">Phosphoprotein</keyword>
<dbReference type="EMBL" id="JAWCUD010000002">
    <property type="protein sequence ID" value="MDU0200896.1"/>
    <property type="molecule type" value="Genomic_DNA"/>
</dbReference>
<evidence type="ECO:0000256" key="3">
    <source>
        <dbReference type="ARBA" id="ARBA00022553"/>
    </source>
</evidence>
<evidence type="ECO:0000256" key="7">
    <source>
        <dbReference type="ARBA" id="ARBA00023163"/>
    </source>
</evidence>
<keyword evidence="4" id="KW-0902">Two-component regulatory system</keyword>
<evidence type="ECO:0000256" key="2">
    <source>
        <dbReference type="ARBA" id="ARBA00022490"/>
    </source>
</evidence>
<dbReference type="PANTHER" id="PTHR42713:SF3">
    <property type="entry name" value="TRANSCRIPTIONAL REGULATORY PROTEIN HPTR"/>
    <property type="match status" value="1"/>
</dbReference>
<evidence type="ECO:0000256" key="1">
    <source>
        <dbReference type="ARBA" id="ARBA00004496"/>
    </source>
</evidence>
<dbReference type="SMART" id="SM00448">
    <property type="entry name" value="REC"/>
    <property type="match status" value="1"/>
</dbReference>
<evidence type="ECO:0000313" key="12">
    <source>
        <dbReference type="Proteomes" id="UP001260980"/>
    </source>
</evidence>
<comment type="subcellular location">
    <subcellularLocation>
        <location evidence="1">Cytoplasm</location>
    </subcellularLocation>
</comment>
<dbReference type="Gene3D" id="3.40.50.2300">
    <property type="match status" value="1"/>
</dbReference>
<dbReference type="InterPro" id="IPR011006">
    <property type="entry name" value="CheY-like_superfamily"/>
</dbReference>
<evidence type="ECO:0000259" key="9">
    <source>
        <dbReference type="PROSITE" id="PS01124"/>
    </source>
</evidence>
<protein>
    <submittedName>
        <fullName evidence="11">Response regulator</fullName>
    </submittedName>
</protein>
<keyword evidence="12" id="KW-1185">Reference proteome</keyword>
<dbReference type="PROSITE" id="PS50110">
    <property type="entry name" value="RESPONSE_REGULATORY"/>
    <property type="match status" value="1"/>
</dbReference>
<dbReference type="InterPro" id="IPR020449">
    <property type="entry name" value="Tscrpt_reg_AraC-type_HTH"/>
</dbReference>
<dbReference type="Pfam" id="PF12833">
    <property type="entry name" value="HTH_18"/>
    <property type="match status" value="1"/>
</dbReference>
<dbReference type="PROSITE" id="PS01124">
    <property type="entry name" value="HTH_ARAC_FAMILY_2"/>
    <property type="match status" value="1"/>
</dbReference>
<dbReference type="InterPro" id="IPR009057">
    <property type="entry name" value="Homeodomain-like_sf"/>
</dbReference>
<organism evidence="11 12">
    <name type="scientific">Paenibacillus violae</name>
    <dbReference type="NCBI Taxonomy" id="3077234"/>
    <lineage>
        <taxon>Bacteria</taxon>
        <taxon>Bacillati</taxon>
        <taxon>Bacillota</taxon>
        <taxon>Bacilli</taxon>
        <taxon>Bacillales</taxon>
        <taxon>Paenibacillaceae</taxon>
        <taxon>Paenibacillus</taxon>
    </lineage>
</organism>
<dbReference type="PRINTS" id="PR00032">
    <property type="entry name" value="HTHARAC"/>
</dbReference>
<dbReference type="SUPFAM" id="SSF46689">
    <property type="entry name" value="Homeodomain-like"/>
    <property type="match status" value="2"/>
</dbReference>
<keyword evidence="6" id="KW-0238">DNA-binding</keyword>
<evidence type="ECO:0000256" key="5">
    <source>
        <dbReference type="ARBA" id="ARBA00023015"/>
    </source>
</evidence>
<dbReference type="InterPro" id="IPR051552">
    <property type="entry name" value="HptR"/>
</dbReference>
<proteinExistence type="predicted"/>
<dbReference type="InterPro" id="IPR018060">
    <property type="entry name" value="HTH_AraC"/>
</dbReference>
<comment type="caution">
    <text evidence="11">The sequence shown here is derived from an EMBL/GenBank/DDBJ whole genome shotgun (WGS) entry which is preliminary data.</text>
</comment>
<evidence type="ECO:0000259" key="10">
    <source>
        <dbReference type="PROSITE" id="PS50110"/>
    </source>
</evidence>
<keyword evidence="5" id="KW-0805">Transcription regulation</keyword>
<sequence>METIKTIKVIIVDDESIVRKGLRSTVPWDKYGMEVVADASNGRKAWEAFLEHRPQVVITDIVMPEMDGIELSRRVKETAPDTKIILLSCHRDFEYAQQGIKLGAAGYLLKTAFEDEELEGMLAKFQHELTMTPSAPAVAQSIGSEVEDERLGTLLYAWLNGHNDKFIGEMEKRTHDAWSFQGEPVYVYLIKTSRCEASWLKRLKDAIEEDPQLCKGAVVPYGDERCYYLLPESLLNASKSLLVERKSENAKLQWARKGPLTSTQERLDAFLALHKAAEIEKIYGVTAEDWPEPIWKAVKLLHDNPAAEWSVSDVAGQVGLSRSHFSIIFKKTLGDSFVAFQYKRKLKLAYGLLKDTPLTMQEIAERTGLGDSKYFSKWFKRCTGQTPSQYRAEHKDGTLRTYGHPSR</sequence>
<keyword evidence="2" id="KW-0963">Cytoplasm</keyword>
<dbReference type="PANTHER" id="PTHR42713">
    <property type="entry name" value="HISTIDINE KINASE-RELATED"/>
    <property type="match status" value="1"/>
</dbReference>
<evidence type="ECO:0000256" key="6">
    <source>
        <dbReference type="ARBA" id="ARBA00023125"/>
    </source>
</evidence>
<dbReference type="SMART" id="SM00342">
    <property type="entry name" value="HTH_ARAC"/>
    <property type="match status" value="1"/>
</dbReference>
<feature type="modified residue" description="4-aspartylphosphate" evidence="8">
    <location>
        <position position="60"/>
    </location>
</feature>
<dbReference type="SUPFAM" id="SSF52172">
    <property type="entry name" value="CheY-like"/>
    <property type="match status" value="1"/>
</dbReference>
<dbReference type="InterPro" id="IPR001789">
    <property type="entry name" value="Sig_transdc_resp-reg_receiver"/>
</dbReference>
<dbReference type="RefSeq" id="WP_315950523.1">
    <property type="nucleotide sequence ID" value="NZ_JAWCUD010000002.1"/>
</dbReference>